<reference evidence="1 2" key="1">
    <citation type="submission" date="2020-01" db="EMBL/GenBank/DDBJ databases">
        <title>Glutamicibacter soli M275.</title>
        <authorList>
            <person name="Meng X."/>
        </authorList>
    </citation>
    <scope>NUCLEOTIDE SEQUENCE [LARGE SCALE GENOMIC DNA]</scope>
    <source>
        <strain evidence="1 2">M275</strain>
    </source>
</reference>
<organism evidence="1 2">
    <name type="scientific">Glutamicibacter soli</name>
    <dbReference type="NCBI Taxonomy" id="453836"/>
    <lineage>
        <taxon>Bacteria</taxon>
        <taxon>Bacillati</taxon>
        <taxon>Actinomycetota</taxon>
        <taxon>Actinomycetes</taxon>
        <taxon>Micrococcales</taxon>
        <taxon>Micrococcaceae</taxon>
        <taxon>Glutamicibacter</taxon>
    </lineage>
</organism>
<evidence type="ECO:0000313" key="2">
    <source>
        <dbReference type="Proteomes" id="UP000477543"/>
    </source>
</evidence>
<accession>A0A6L9GAL0</accession>
<dbReference type="EMBL" id="WYDN01000318">
    <property type="protein sequence ID" value="NAZ18194.1"/>
    <property type="molecule type" value="Genomic_DNA"/>
</dbReference>
<sequence>GAIAAYLGKDGLEKLLGPTADYLGGELQEFTKKRINNVGKIFKKAENKLGDKINSPGGVPPKVLKTIINEGSYSDDELAAEYFGGVLASARTELTRDD</sequence>
<feature type="non-terminal residue" evidence="1">
    <location>
        <position position="98"/>
    </location>
</feature>
<dbReference type="RefSeq" id="WP_202605837.1">
    <property type="nucleotide sequence ID" value="NZ_WYDN01000318.1"/>
</dbReference>
<protein>
    <submittedName>
        <fullName evidence="1">Uncharacterized protein</fullName>
    </submittedName>
</protein>
<comment type="caution">
    <text evidence="1">The sequence shown here is derived from an EMBL/GenBank/DDBJ whole genome shotgun (WGS) entry which is preliminary data.</text>
</comment>
<dbReference type="Proteomes" id="UP000477543">
    <property type="component" value="Unassembled WGS sequence"/>
</dbReference>
<gene>
    <name evidence="1" type="ORF">GT020_19410</name>
</gene>
<proteinExistence type="predicted"/>
<dbReference type="AlphaFoldDB" id="A0A6L9GAL0"/>
<evidence type="ECO:0000313" key="1">
    <source>
        <dbReference type="EMBL" id="NAZ18194.1"/>
    </source>
</evidence>
<name>A0A6L9GAL0_9MICC</name>
<feature type="non-terminal residue" evidence="1">
    <location>
        <position position="1"/>
    </location>
</feature>